<name>A0ACB7YDK8_9ERIC</name>
<accession>A0ACB7YDK8</accession>
<gene>
    <name evidence="1" type="ORF">Vadar_013477</name>
</gene>
<keyword evidence="2" id="KW-1185">Reference proteome</keyword>
<evidence type="ECO:0000313" key="2">
    <source>
        <dbReference type="Proteomes" id="UP000828048"/>
    </source>
</evidence>
<reference evidence="1 2" key="1">
    <citation type="journal article" date="2021" name="Hortic Res">
        <title>High-quality reference genome and annotation aids understanding of berry development for evergreen blueberry (Vaccinium darrowii).</title>
        <authorList>
            <person name="Yu J."/>
            <person name="Hulse-Kemp A.M."/>
            <person name="Babiker E."/>
            <person name="Staton M."/>
        </authorList>
    </citation>
    <scope>NUCLEOTIDE SEQUENCE [LARGE SCALE GENOMIC DNA]</scope>
    <source>
        <strain evidence="2">cv. NJ 8807/NJ 8810</strain>
        <tissue evidence="1">Young leaf</tissue>
    </source>
</reference>
<sequence length="488" mass="55628">MDIVDQELERFRCSDPGPGDPSVLTMQDTHRSKRIWDNEENAPKDYETLHFRRVESRLRRGQLPCEAIMQLVRRAGLEGLVRVPFIQLDRALLTTLIERWCPETHSFHMGDAEMMVTLQDVEVILGLPVDGDAVTGTFSVTDVEALCTRLLGQVPRDKTERKGQKVMLSWLDRFDGQVNEDDNDEVVRQKARGFIMRLLGGTIFADHSGATDAKEVTGPMVLLQIWAWERLPILSPRRVGKRVGRVEGSPLIAKWDDEFNMPDIAKSVVGHYRHALDILRPEQVNWTPYDDELIDSLPAYCSAGRAIWWAHVPLICFPTVEMHQPERVRRQFGCRQHVPPPSEALRRSHGQTLRNGPTRDWSSHHGLENRCFDFLHQPGLPQLTSQQMYGLGTIGLQYLAKLRTHVRKDLPIHGVLAAPVDAAQAQQVADEVDQFLEQHGVDVPFQADDQQGEFQPPQQQPPPHQQEGEFRGQQHQQTEELQPQSNED</sequence>
<dbReference type="Proteomes" id="UP000828048">
    <property type="component" value="Chromosome 8"/>
</dbReference>
<dbReference type="EMBL" id="CM037158">
    <property type="protein sequence ID" value="KAH7851568.1"/>
    <property type="molecule type" value="Genomic_DNA"/>
</dbReference>
<proteinExistence type="predicted"/>
<evidence type="ECO:0000313" key="1">
    <source>
        <dbReference type="EMBL" id="KAH7851568.1"/>
    </source>
</evidence>
<protein>
    <submittedName>
        <fullName evidence="1">Uncharacterized protein</fullName>
    </submittedName>
</protein>
<comment type="caution">
    <text evidence="1">The sequence shown here is derived from an EMBL/GenBank/DDBJ whole genome shotgun (WGS) entry which is preliminary data.</text>
</comment>
<organism evidence="1 2">
    <name type="scientific">Vaccinium darrowii</name>
    <dbReference type="NCBI Taxonomy" id="229202"/>
    <lineage>
        <taxon>Eukaryota</taxon>
        <taxon>Viridiplantae</taxon>
        <taxon>Streptophyta</taxon>
        <taxon>Embryophyta</taxon>
        <taxon>Tracheophyta</taxon>
        <taxon>Spermatophyta</taxon>
        <taxon>Magnoliopsida</taxon>
        <taxon>eudicotyledons</taxon>
        <taxon>Gunneridae</taxon>
        <taxon>Pentapetalae</taxon>
        <taxon>asterids</taxon>
        <taxon>Ericales</taxon>
        <taxon>Ericaceae</taxon>
        <taxon>Vaccinioideae</taxon>
        <taxon>Vaccinieae</taxon>
        <taxon>Vaccinium</taxon>
    </lineage>
</organism>